<evidence type="ECO:0000256" key="3">
    <source>
        <dbReference type="ARBA" id="ARBA00022777"/>
    </source>
</evidence>
<dbReference type="Pfam" id="PF07804">
    <property type="entry name" value="HipA_C"/>
    <property type="match status" value="1"/>
</dbReference>
<evidence type="ECO:0000313" key="5">
    <source>
        <dbReference type="EMBL" id="MDP9792817.1"/>
    </source>
</evidence>
<accession>A0ABT9MN02</accession>
<dbReference type="PANTHER" id="PTHR37419:SF1">
    <property type="entry name" value="SERINE_THREONINE-PROTEIN KINASE TOXIN HIPA"/>
    <property type="match status" value="1"/>
</dbReference>
<keyword evidence="6" id="KW-1185">Reference proteome</keyword>
<dbReference type="InterPro" id="IPR052028">
    <property type="entry name" value="HipA_Ser/Thr_kinase"/>
</dbReference>
<keyword evidence="5" id="KW-0723">Serine/threonine-protein kinase</keyword>
<evidence type="ECO:0000256" key="2">
    <source>
        <dbReference type="ARBA" id="ARBA00022679"/>
    </source>
</evidence>
<sequence length="190" mass="20486">MVERFDRAVTAPGEAAVRLHQEDVCQALGIDPDHAQGRGKYEAHGGPTFRQVAGLLERWSADSRAERLRLLDRATFTVAIGDADAHGKNVALLHPAPGEITLAPLYDTVPTMARPKLWAEAAMSIGGVTRLPEVDSDALIREGVAWGLPANVVSSRVRELLERLRDVLAAADGTVPAMGLVEDRVSRLLD</sequence>
<gene>
    <name evidence="5" type="ORF">J2S43_001329</name>
</gene>
<protein>
    <submittedName>
        <fullName evidence="5">Serine/threonine protein kinase HipA of HipAB toxin-antitoxin module</fullName>
    </submittedName>
</protein>
<reference evidence="5 6" key="1">
    <citation type="submission" date="2023-07" db="EMBL/GenBank/DDBJ databases">
        <title>Sequencing the genomes of 1000 actinobacteria strains.</title>
        <authorList>
            <person name="Klenk H.-P."/>
        </authorList>
    </citation>
    <scope>NUCLEOTIDE SEQUENCE [LARGE SCALE GENOMIC DNA]</scope>
    <source>
        <strain evidence="5 6">DSM 44710</strain>
    </source>
</reference>
<dbReference type="PANTHER" id="PTHR37419">
    <property type="entry name" value="SERINE/THREONINE-PROTEIN KINASE TOXIN HIPA"/>
    <property type="match status" value="1"/>
</dbReference>
<dbReference type="GO" id="GO:0004674">
    <property type="term" value="F:protein serine/threonine kinase activity"/>
    <property type="evidence" value="ECO:0007669"/>
    <property type="project" value="UniProtKB-KW"/>
</dbReference>
<evidence type="ECO:0000256" key="1">
    <source>
        <dbReference type="ARBA" id="ARBA00010164"/>
    </source>
</evidence>
<comment type="similarity">
    <text evidence="1">Belongs to the HipA Ser/Thr kinase family.</text>
</comment>
<proteinExistence type="inferred from homology"/>
<keyword evidence="2" id="KW-0808">Transferase</keyword>
<evidence type="ECO:0000259" key="4">
    <source>
        <dbReference type="Pfam" id="PF07804"/>
    </source>
</evidence>
<dbReference type="Proteomes" id="UP001240984">
    <property type="component" value="Unassembled WGS sequence"/>
</dbReference>
<comment type="caution">
    <text evidence="5">The sequence shown here is derived from an EMBL/GenBank/DDBJ whole genome shotgun (WGS) entry which is preliminary data.</text>
</comment>
<name>A0ABT9MN02_9ACTN</name>
<dbReference type="EMBL" id="JAUSRA010000001">
    <property type="protein sequence ID" value="MDP9792817.1"/>
    <property type="molecule type" value="Genomic_DNA"/>
</dbReference>
<organism evidence="5 6">
    <name type="scientific">Catenuloplanes nepalensis</name>
    <dbReference type="NCBI Taxonomy" id="587533"/>
    <lineage>
        <taxon>Bacteria</taxon>
        <taxon>Bacillati</taxon>
        <taxon>Actinomycetota</taxon>
        <taxon>Actinomycetes</taxon>
        <taxon>Micromonosporales</taxon>
        <taxon>Micromonosporaceae</taxon>
        <taxon>Catenuloplanes</taxon>
    </lineage>
</organism>
<feature type="domain" description="HipA-like C-terminal" evidence="4">
    <location>
        <begin position="1"/>
        <end position="165"/>
    </location>
</feature>
<dbReference type="InterPro" id="IPR012893">
    <property type="entry name" value="HipA-like_C"/>
</dbReference>
<evidence type="ECO:0000313" key="6">
    <source>
        <dbReference type="Proteomes" id="UP001240984"/>
    </source>
</evidence>
<keyword evidence="3 5" id="KW-0418">Kinase</keyword>